<reference evidence="3" key="1">
    <citation type="submission" date="2020-01" db="EMBL/GenBank/DDBJ databases">
        <authorList>
            <person name="Rat A."/>
        </authorList>
    </citation>
    <scope>NUCLEOTIDE SEQUENCE</scope>
    <source>
        <strain evidence="3">LMG 31231</strain>
    </source>
</reference>
<evidence type="ECO:0000256" key="1">
    <source>
        <dbReference type="ARBA" id="ARBA00006484"/>
    </source>
</evidence>
<dbReference type="Gene3D" id="3.40.50.720">
    <property type="entry name" value="NAD(P)-binding Rossmann-like Domain"/>
    <property type="match status" value="1"/>
</dbReference>
<comment type="caution">
    <text evidence="3">The sequence shown here is derived from an EMBL/GenBank/DDBJ whole genome shotgun (WGS) entry which is preliminary data.</text>
</comment>
<comment type="similarity">
    <text evidence="1">Belongs to the short-chain dehydrogenases/reductases (SDR) family.</text>
</comment>
<dbReference type="InterPro" id="IPR002347">
    <property type="entry name" value="SDR_fam"/>
</dbReference>
<organism evidence="3 4">
    <name type="scientific">Neoroseomonas soli</name>
    <dbReference type="NCBI Taxonomy" id="1081025"/>
    <lineage>
        <taxon>Bacteria</taxon>
        <taxon>Pseudomonadati</taxon>
        <taxon>Pseudomonadota</taxon>
        <taxon>Alphaproteobacteria</taxon>
        <taxon>Acetobacterales</taxon>
        <taxon>Acetobacteraceae</taxon>
        <taxon>Neoroseomonas</taxon>
    </lineage>
</organism>
<dbReference type="Proteomes" id="UP001138751">
    <property type="component" value="Unassembled WGS sequence"/>
</dbReference>
<keyword evidence="4" id="KW-1185">Reference proteome</keyword>
<proteinExistence type="inferred from homology"/>
<dbReference type="InterPro" id="IPR050259">
    <property type="entry name" value="SDR"/>
</dbReference>
<accession>A0A9X9WX79</accession>
<dbReference type="SUPFAM" id="SSF51735">
    <property type="entry name" value="NAD(P)-binding Rossmann-fold domains"/>
    <property type="match status" value="1"/>
</dbReference>
<dbReference type="PANTHER" id="PTHR42879">
    <property type="entry name" value="3-OXOACYL-(ACYL-CARRIER-PROTEIN) REDUCTASE"/>
    <property type="match status" value="1"/>
</dbReference>
<keyword evidence="2" id="KW-0560">Oxidoreductase</keyword>
<gene>
    <name evidence="3" type="ORF">GXW76_11310</name>
</gene>
<dbReference type="InterPro" id="IPR036291">
    <property type="entry name" value="NAD(P)-bd_dom_sf"/>
</dbReference>
<dbReference type="AlphaFoldDB" id="A0A9X9WX79"/>
<evidence type="ECO:0000313" key="4">
    <source>
        <dbReference type="Proteomes" id="UP001138751"/>
    </source>
</evidence>
<name>A0A9X9WX79_9PROT</name>
<reference evidence="3" key="2">
    <citation type="journal article" date="2021" name="Syst. Appl. Microbiol.">
        <title>Roseomonas hellenica sp. nov., isolated from roots of wild-growing Alkanna tinctoria.</title>
        <authorList>
            <person name="Rat A."/>
            <person name="Naranjo H.D."/>
            <person name="Lebbe L."/>
            <person name="Cnockaert M."/>
            <person name="Krigas N."/>
            <person name="Grigoriadou K."/>
            <person name="Maloupa E."/>
            <person name="Willems A."/>
        </authorList>
    </citation>
    <scope>NUCLEOTIDE SEQUENCE</scope>
    <source>
        <strain evidence="3">LMG 31231</strain>
    </source>
</reference>
<protein>
    <submittedName>
        <fullName evidence="3">SDR family oxidoreductase</fullName>
    </submittedName>
</protein>
<sequence>MSGRLALVTGAARGIGLGIATRLFEEGVELILVDVLDEVKATAEDFNQRGGKAEAVKMDITDEGAVASLISDVGRRHQRLDILVNNAGISIKRNGEKIPLEETTAADWTRTMSVNLTAPFILCRAVLPIMRRAGWGRIVNISSQSGRTRPESTNGPYASSKAGLIGFSRVLAQEVADGGITVNSIAPGIIETPLQAMYGAHVQQAMLSRIPMKRKGTPADIAAAVAFLASDDANYITGTVIDVNGGMFMT</sequence>
<dbReference type="EMBL" id="JAAEDM010000025">
    <property type="protein sequence ID" value="MBR0671758.1"/>
    <property type="molecule type" value="Genomic_DNA"/>
</dbReference>
<evidence type="ECO:0000313" key="3">
    <source>
        <dbReference type="EMBL" id="MBR0671758.1"/>
    </source>
</evidence>
<dbReference type="FunFam" id="3.40.50.720:FF:000173">
    <property type="entry name" value="3-oxoacyl-[acyl-carrier protein] reductase"/>
    <property type="match status" value="1"/>
</dbReference>
<dbReference type="NCBIfam" id="NF009466">
    <property type="entry name" value="PRK12826.1-2"/>
    <property type="match status" value="1"/>
</dbReference>
<dbReference type="PRINTS" id="PR00080">
    <property type="entry name" value="SDRFAMILY"/>
</dbReference>
<dbReference type="PRINTS" id="PR00081">
    <property type="entry name" value="GDHRDH"/>
</dbReference>
<dbReference type="PANTHER" id="PTHR42879:SF2">
    <property type="entry name" value="3-OXOACYL-[ACYL-CARRIER-PROTEIN] REDUCTASE FABG"/>
    <property type="match status" value="1"/>
</dbReference>
<dbReference type="Pfam" id="PF13561">
    <property type="entry name" value="adh_short_C2"/>
    <property type="match status" value="1"/>
</dbReference>
<dbReference type="GO" id="GO:0016491">
    <property type="term" value="F:oxidoreductase activity"/>
    <property type="evidence" value="ECO:0007669"/>
    <property type="project" value="UniProtKB-KW"/>
</dbReference>
<evidence type="ECO:0000256" key="2">
    <source>
        <dbReference type="ARBA" id="ARBA00023002"/>
    </source>
</evidence>